<dbReference type="Gene3D" id="4.10.60.10">
    <property type="entry name" value="Zinc finger, CCHC-type"/>
    <property type="match status" value="1"/>
</dbReference>
<dbReference type="AlphaFoldDB" id="Q2QQR5"/>
<accession>Q2QQR5</accession>
<dbReference type="GO" id="GO:0008270">
    <property type="term" value="F:zinc ion binding"/>
    <property type="evidence" value="ECO:0007669"/>
    <property type="project" value="InterPro"/>
</dbReference>
<proteinExistence type="predicted"/>
<sequence length="867" mass="99119">MAQILFSSLKTFWQCATTSEHPLHHVPKLVTNIVKKIHFSFIRNLEQQGEVNKGKAKVEVKGSGKPYCYRCYTKGHTMQECSSRFYYEICESEDHVASRCPIFRSSVKPVAQLCGYAGDGLGFFHIPLSAGMRVKHEPKAAMVKVTKGQMSVSSIISELERFIPGRWKWVVHDNGDGTFRSSAAELSRMVEWGKVHTKVGEAEMEIVERGVGNEVKYVMPKVITKAVDMIFTRRYDIARLQVLVLDPSLIPDVVDMVIGDHLYELFRVEPENGPKEPVPMEMENLDDGDLEKKKEGNVNQDLGKGAGLFDSGNSSKMGSGGQFSERGCPSAPSSQLNLIPESDGLTVSDEEFDGLDEETIMVDKAQIQESLVAKLSVIPEAVISPSRKKNNRISEYACSSINQVCTPNVDTESLDDQLEDNFLLQHLCSEIMEEIMDFSEDSLSETVKKEFTPAALKNLCAGKEFLWHCKPPRGDFYIKFHLCNKVDKFKWALVLVYGPAQNELKDQFLAELVNLCSHESLPILIDGDFNILRSPDEKNNDSYDDRWPFLFNAIIDGLCLRELQMSGNAQHSFKFELGWLLRDGFVDMEIDFRWFCRNRLSTLMREEEIKWYQRAKTKDILEGDSNTKYFHLVANGKHRKTRIFQLQDGDQLINGDANLKSHITTYYKDLFGPPDDSDLQFDENNFVDIPQVSQLENEALIQEFIEKEIKEAIFQMEHNKALGPDGFPAEFYQVFWDVIKDDMLDLFRDFHNGTLPLFSLNFGTIILLPKCAEAMKIQQYRPICLLNVSFKIFTKVATNRIMSVAQKVISPTQTAFIPGRILWKVIFRATYWLRFWAQLQMCEDDRDLMKVACRRLEITVMQLLANY</sequence>
<dbReference type="EMBL" id="DP000011">
    <property type="protein sequence ID" value="ABA98536.1"/>
    <property type="molecule type" value="Genomic_DNA"/>
</dbReference>
<reference evidence="2" key="2">
    <citation type="submission" date="2005-04" db="EMBL/GenBank/DDBJ databases">
        <authorList>
            <person name="Buell C.R."/>
            <person name="Wing R.A."/>
            <person name="McCombie W.A."/>
            <person name="Ouyang S."/>
        </authorList>
    </citation>
    <scope>NUCLEOTIDE SEQUENCE</scope>
</reference>
<organism evidence="2">
    <name type="scientific">Oryza sativa subsp. japonica</name>
    <name type="common">Rice</name>
    <dbReference type="NCBI Taxonomy" id="39947"/>
    <lineage>
        <taxon>Eukaryota</taxon>
        <taxon>Viridiplantae</taxon>
        <taxon>Streptophyta</taxon>
        <taxon>Embryophyta</taxon>
        <taxon>Tracheophyta</taxon>
        <taxon>Spermatophyta</taxon>
        <taxon>Magnoliopsida</taxon>
        <taxon>Liliopsida</taxon>
        <taxon>Poales</taxon>
        <taxon>Poaceae</taxon>
        <taxon>BOP clade</taxon>
        <taxon>Oryzoideae</taxon>
        <taxon>Oryzeae</taxon>
        <taxon>Oryzinae</taxon>
        <taxon>Oryza</taxon>
        <taxon>Oryza sativa</taxon>
    </lineage>
</organism>
<evidence type="ECO:0000313" key="2">
    <source>
        <dbReference type="EMBL" id="ABA98536.1"/>
    </source>
</evidence>
<evidence type="ECO:0000256" key="1">
    <source>
        <dbReference type="SAM" id="MobiDB-lite"/>
    </source>
</evidence>
<reference evidence="2" key="1">
    <citation type="journal article" date="2005" name="BMC Biol.">
        <title>The sequence of rice chromosomes 11 and 12, rich in disease resistance genes and recent gene duplications.</title>
        <authorList>
            <consortium name="The rice chromosomes 11 and 12 sequencing consortia"/>
        </authorList>
    </citation>
    <scope>NUCLEOTIDE SEQUENCE [LARGE SCALE GENOMIC DNA]</scope>
</reference>
<dbReference type="PANTHER" id="PTHR33170:SF41">
    <property type="entry name" value="CCHC-TYPE DOMAIN-CONTAINING PROTEIN"/>
    <property type="match status" value="1"/>
</dbReference>
<dbReference type="SUPFAM" id="SSF56219">
    <property type="entry name" value="DNase I-like"/>
    <property type="match status" value="1"/>
</dbReference>
<dbReference type="InterPro" id="IPR036691">
    <property type="entry name" value="Endo/exonu/phosph_ase_sf"/>
</dbReference>
<dbReference type="SUPFAM" id="SSF57756">
    <property type="entry name" value="Retrovirus zinc finger-like domains"/>
    <property type="match status" value="1"/>
</dbReference>
<dbReference type="PANTHER" id="PTHR33170">
    <property type="entry name" value="DUF4283 DOMAIN-CONTAINING PROTEIN-RELATED"/>
    <property type="match status" value="1"/>
</dbReference>
<gene>
    <name evidence="2" type="ordered locus">LOC_Os12g30120</name>
</gene>
<name>Q2QQR5_ORYSJ</name>
<feature type="region of interest" description="Disordered" evidence="1">
    <location>
        <begin position="302"/>
        <end position="333"/>
    </location>
</feature>
<dbReference type="GO" id="GO:0003676">
    <property type="term" value="F:nucleic acid binding"/>
    <property type="evidence" value="ECO:0007669"/>
    <property type="project" value="InterPro"/>
</dbReference>
<reference evidence="2" key="3">
    <citation type="submission" date="2006-01" db="EMBL/GenBank/DDBJ databases">
        <authorList>
            <person name="Buell R."/>
        </authorList>
    </citation>
    <scope>NUCLEOTIDE SEQUENCE</scope>
</reference>
<dbReference type="InterPro" id="IPR036875">
    <property type="entry name" value="Znf_CCHC_sf"/>
</dbReference>
<protein>
    <submittedName>
        <fullName evidence="2">Retrotransposon protein, putative, unclassified</fullName>
    </submittedName>
</protein>